<dbReference type="AlphaFoldDB" id="L0WFA5"/>
<dbReference type="RefSeq" id="WP_008928464.1">
    <property type="nucleotide sequence ID" value="NZ_AMRJ01000007.1"/>
</dbReference>
<keyword evidence="1" id="KW-1133">Transmembrane helix</keyword>
<dbReference type="Proteomes" id="UP000010164">
    <property type="component" value="Unassembled WGS sequence"/>
</dbReference>
<keyword evidence="1" id="KW-0472">Membrane</keyword>
<sequence length="67" mass="7206">MFVRHVIKDVLFLLVALAAMIALVHAIAADGQNLFAAMVVFAAMVPVVGSAAVALKRDWDSRDSLMH</sequence>
<organism evidence="2 3">
    <name type="scientific">Alcanivorax hongdengensis A-11-3</name>
    <dbReference type="NCBI Taxonomy" id="1177179"/>
    <lineage>
        <taxon>Bacteria</taxon>
        <taxon>Pseudomonadati</taxon>
        <taxon>Pseudomonadota</taxon>
        <taxon>Gammaproteobacteria</taxon>
        <taxon>Oceanospirillales</taxon>
        <taxon>Alcanivoracaceae</taxon>
        <taxon>Alcanivorax</taxon>
    </lineage>
</organism>
<dbReference type="EMBL" id="AMRJ01000007">
    <property type="protein sequence ID" value="EKF74842.1"/>
    <property type="molecule type" value="Genomic_DNA"/>
</dbReference>
<evidence type="ECO:0000313" key="3">
    <source>
        <dbReference type="Proteomes" id="UP000010164"/>
    </source>
</evidence>
<keyword evidence="3" id="KW-1185">Reference proteome</keyword>
<gene>
    <name evidence="2" type="ORF">A11A3_06405</name>
</gene>
<keyword evidence="1" id="KW-0812">Transmembrane</keyword>
<feature type="transmembrane region" description="Helical" evidence="1">
    <location>
        <begin position="36"/>
        <end position="55"/>
    </location>
</feature>
<dbReference type="PATRIC" id="fig|1177179.3.peg.1289"/>
<name>L0WFA5_9GAMM</name>
<proteinExistence type="predicted"/>
<comment type="caution">
    <text evidence="2">The sequence shown here is derived from an EMBL/GenBank/DDBJ whole genome shotgun (WGS) entry which is preliminary data.</text>
</comment>
<evidence type="ECO:0000256" key="1">
    <source>
        <dbReference type="SAM" id="Phobius"/>
    </source>
</evidence>
<reference evidence="2 3" key="1">
    <citation type="journal article" date="2012" name="J. Bacteriol.">
        <title>Genome Sequence of the Alkane-Degrading Bacterium Alcanivorax hongdengensis Type Strain A-11-3.</title>
        <authorList>
            <person name="Lai Q."/>
            <person name="Shao Z."/>
        </authorList>
    </citation>
    <scope>NUCLEOTIDE SEQUENCE [LARGE SCALE GENOMIC DNA]</scope>
    <source>
        <strain evidence="2 3">A-11-3</strain>
    </source>
</reference>
<evidence type="ECO:0000313" key="2">
    <source>
        <dbReference type="EMBL" id="EKF74842.1"/>
    </source>
</evidence>
<accession>L0WFA5</accession>
<protein>
    <submittedName>
        <fullName evidence="2">Uncharacterized protein</fullName>
    </submittedName>
</protein>